<gene>
    <name evidence="2" type="ORF">DSM104443_00609</name>
</gene>
<proteinExistence type="predicted"/>
<dbReference type="EMBL" id="CP053069">
    <property type="protein sequence ID" value="QJR09560.1"/>
    <property type="molecule type" value="Genomic_DNA"/>
</dbReference>
<sequence>MRPVEFRAMGTLLRSLATAGLFLALFAQHAAAETVFSFRSDPQDYVGAGQTRRFTPADGNMFMEITFKKVIFNLDSPSGYWTAAFSAPNYSDLVPGVYENAERFQTPGNGGLDVGGEGRGCNTTTGRFVVHEVVVAPGDVVQRFAVDFVQHCEGFAPALTGSIRFNSAVPLPSTQAPAPPGVPVAPQVQGLWWSGPQENGWGMSIVQHADQLFAVIYAYDSAGAPTWYVVPGGTWNPQRTIFTGTIYTPHGTPFFAYDPSHWSVGAPRGTITLAFQGSSSATFDYTIDGVSGRKAILPQAFGRDGYTPQAGLSDMWWGGAAQNGWGIALLQQQSVLFSVWFTYGANGAPQWLVMLDGVWTSPSTYEGRIYRTNGSPWLGVYDPALFRTTNVGSFKLRFVGDGAVLEYSVDGHIGSMPLVRQAF</sequence>
<dbReference type="AlphaFoldDB" id="A0A6M4GQD3"/>
<reference evidence="2 3" key="1">
    <citation type="submission" date="2020-04" db="EMBL/GenBank/DDBJ databases">
        <title>Usitatibacter rugosus gen. nov., sp. nov. and Usitatibacter palustris sp. nov., novel members of Usitatibacteraceae fam. nov. within the order Nitrosomonadales isolated from soil.</title>
        <authorList>
            <person name="Huber K.J."/>
            <person name="Neumann-Schaal M."/>
            <person name="Geppert A."/>
            <person name="Luckner M."/>
            <person name="Wanner G."/>
            <person name="Overmann J."/>
        </authorList>
    </citation>
    <scope>NUCLEOTIDE SEQUENCE [LARGE SCALE GENOMIC DNA]</scope>
    <source>
        <strain evidence="2 3">0125_3</strain>
    </source>
</reference>
<keyword evidence="1" id="KW-0732">Signal</keyword>
<feature type="signal peptide" evidence="1">
    <location>
        <begin position="1"/>
        <end position="32"/>
    </location>
</feature>
<accession>A0A6M4GQD3</accession>
<evidence type="ECO:0000256" key="1">
    <source>
        <dbReference type="SAM" id="SignalP"/>
    </source>
</evidence>
<name>A0A6M4GQD3_9PROT</name>
<evidence type="ECO:0000313" key="2">
    <source>
        <dbReference type="EMBL" id="QJR09560.1"/>
    </source>
</evidence>
<dbReference type="KEGG" id="uru:DSM104443_00609"/>
<organism evidence="2 3">
    <name type="scientific">Usitatibacter rugosus</name>
    <dbReference type="NCBI Taxonomy" id="2732067"/>
    <lineage>
        <taxon>Bacteria</taxon>
        <taxon>Pseudomonadati</taxon>
        <taxon>Pseudomonadota</taxon>
        <taxon>Betaproteobacteria</taxon>
        <taxon>Nitrosomonadales</taxon>
        <taxon>Usitatibacteraceae</taxon>
        <taxon>Usitatibacter</taxon>
    </lineage>
</organism>
<dbReference type="Proteomes" id="UP000501534">
    <property type="component" value="Chromosome"/>
</dbReference>
<evidence type="ECO:0000313" key="3">
    <source>
        <dbReference type="Proteomes" id="UP000501534"/>
    </source>
</evidence>
<keyword evidence="3" id="KW-1185">Reference proteome</keyword>
<protein>
    <submittedName>
        <fullName evidence="2">Uncharacterized protein</fullName>
    </submittedName>
</protein>
<feature type="chain" id="PRO_5026768197" evidence="1">
    <location>
        <begin position="33"/>
        <end position="423"/>
    </location>
</feature>